<dbReference type="Gene3D" id="3.40.50.10420">
    <property type="entry name" value="NagB/RpiA/CoA transferase-like"/>
    <property type="match status" value="1"/>
</dbReference>
<dbReference type="RefSeq" id="WP_007184225.1">
    <property type="nucleotide sequence ID" value="NZ_AKGD01000001.1"/>
</dbReference>
<dbReference type="InterPro" id="IPR037171">
    <property type="entry name" value="NagB/RpiA_transferase-like"/>
</dbReference>
<evidence type="ECO:0000259" key="1">
    <source>
        <dbReference type="Pfam" id="PF02589"/>
    </source>
</evidence>
<reference evidence="2 3" key="1">
    <citation type="journal article" date="2012" name="J. Bacteriol.">
        <title>Genome Sequence of n-Alkane-Degrading Hydrocarboniphaga effusa Strain AP103T (ATCC BAA-332T).</title>
        <authorList>
            <person name="Chang H.K."/>
            <person name="Zylstra G.J."/>
            <person name="Chae J.C."/>
        </authorList>
    </citation>
    <scope>NUCLEOTIDE SEQUENCE [LARGE SCALE GENOMIC DNA]</scope>
    <source>
        <strain evidence="2 3">AP103</strain>
    </source>
</reference>
<proteinExistence type="predicted"/>
<dbReference type="PANTHER" id="PTHR43682:SF1">
    <property type="entry name" value="LACTATE UTILIZATION PROTEIN C"/>
    <property type="match status" value="1"/>
</dbReference>
<evidence type="ECO:0000313" key="3">
    <source>
        <dbReference type="Proteomes" id="UP000003704"/>
    </source>
</evidence>
<sequence>MSASNSSKARDNILSRLRSAEPGKLVGAPDIASYYRDRPQPKAEESRRERFIRNATSWRAEIVEASESDWPGKLVQVIEHKRLGKLLVGRDTTIGWTLSALLPPEQLYWYERDLAEIKSDLFDHVDAGISTTLGGVAETGSLLLWPTPAEPRTLSLIPPVHIALLFEDQIVETLHEAMMQNRWSERMPTNLLMITGPSKTADIQRMLVYGAHGPKELVIVLVSRQASPNGESA</sequence>
<keyword evidence="3" id="KW-1185">Reference proteome</keyword>
<dbReference type="PANTHER" id="PTHR43682">
    <property type="entry name" value="LACTATE UTILIZATION PROTEIN C"/>
    <property type="match status" value="1"/>
</dbReference>
<dbReference type="STRING" id="1172194.WQQ_12710"/>
<dbReference type="Pfam" id="PF02589">
    <property type="entry name" value="LUD_dom"/>
    <property type="match status" value="1"/>
</dbReference>
<evidence type="ECO:0000313" key="2">
    <source>
        <dbReference type="EMBL" id="EIT71134.1"/>
    </source>
</evidence>
<dbReference type="InterPro" id="IPR024185">
    <property type="entry name" value="FTHF_cligase-like_sf"/>
</dbReference>
<dbReference type="InterPro" id="IPR003741">
    <property type="entry name" value="LUD_dom"/>
</dbReference>
<protein>
    <recommendedName>
        <fullName evidence="1">LUD domain-containing protein</fullName>
    </recommendedName>
</protein>
<comment type="caution">
    <text evidence="2">The sequence shown here is derived from an EMBL/GenBank/DDBJ whole genome shotgun (WGS) entry which is preliminary data.</text>
</comment>
<dbReference type="EMBL" id="AKGD01000001">
    <property type="protein sequence ID" value="EIT71134.1"/>
    <property type="molecule type" value="Genomic_DNA"/>
</dbReference>
<feature type="domain" description="LUD" evidence="1">
    <location>
        <begin position="49"/>
        <end position="222"/>
    </location>
</feature>
<organism evidence="2 3">
    <name type="scientific">Hydrocarboniphaga effusa AP103</name>
    <dbReference type="NCBI Taxonomy" id="1172194"/>
    <lineage>
        <taxon>Bacteria</taxon>
        <taxon>Pseudomonadati</taxon>
        <taxon>Pseudomonadota</taxon>
        <taxon>Gammaproteobacteria</taxon>
        <taxon>Nevskiales</taxon>
        <taxon>Nevskiaceae</taxon>
        <taxon>Hydrocarboniphaga</taxon>
    </lineage>
</organism>
<dbReference type="SUPFAM" id="SSF100950">
    <property type="entry name" value="NagB/RpiA/CoA transferase-like"/>
    <property type="match status" value="1"/>
</dbReference>
<dbReference type="Proteomes" id="UP000003704">
    <property type="component" value="Unassembled WGS sequence"/>
</dbReference>
<dbReference type="OrthoDB" id="9794157at2"/>
<dbReference type="AlphaFoldDB" id="I7ZGW2"/>
<accession>I7ZGW2</accession>
<gene>
    <name evidence="2" type="ORF">WQQ_12710</name>
</gene>
<name>I7ZGW2_9GAMM</name>